<dbReference type="Gene3D" id="1.10.10.60">
    <property type="entry name" value="Homeodomain-like"/>
    <property type="match status" value="1"/>
</dbReference>
<keyword evidence="1" id="KW-0238">DNA-binding</keyword>
<reference evidence="3 4" key="1">
    <citation type="submission" date="2021-03" db="EMBL/GenBank/DDBJ databases">
        <title>Human Oral Microbial Genomes.</title>
        <authorList>
            <person name="Johnston C.D."/>
            <person name="Chen T."/>
            <person name="Dewhirst F.E."/>
        </authorList>
    </citation>
    <scope>NUCLEOTIDE SEQUENCE [LARGE SCALE GENOMIC DNA]</scope>
    <source>
        <strain evidence="3 4">DSMZ 100122</strain>
    </source>
</reference>
<evidence type="ECO:0000313" key="3">
    <source>
        <dbReference type="EMBL" id="QUC07274.1"/>
    </source>
</evidence>
<dbReference type="InterPro" id="IPR001647">
    <property type="entry name" value="HTH_TetR"/>
</dbReference>
<proteinExistence type="predicted"/>
<evidence type="ECO:0000313" key="4">
    <source>
        <dbReference type="Proteomes" id="UP000678513"/>
    </source>
</evidence>
<keyword evidence="4" id="KW-1185">Reference proteome</keyword>
<evidence type="ECO:0000256" key="1">
    <source>
        <dbReference type="ARBA" id="ARBA00023125"/>
    </source>
</evidence>
<dbReference type="Proteomes" id="UP000678513">
    <property type="component" value="Chromosome"/>
</dbReference>
<feature type="domain" description="HTH tetR-type" evidence="2">
    <location>
        <begin position="13"/>
        <end position="46"/>
    </location>
</feature>
<protein>
    <submittedName>
        <fullName evidence="3">Helix-turn-helix transcriptional regulator</fullName>
    </submittedName>
</protein>
<dbReference type="SUPFAM" id="SSF46689">
    <property type="entry name" value="Homeodomain-like"/>
    <property type="match status" value="1"/>
</dbReference>
<gene>
    <name evidence="3" type="ORF">J5A65_10015</name>
</gene>
<dbReference type="EMBL" id="CP072384">
    <property type="protein sequence ID" value="QUC07274.1"/>
    <property type="molecule type" value="Genomic_DNA"/>
</dbReference>
<dbReference type="InterPro" id="IPR009057">
    <property type="entry name" value="Homeodomain-like_sf"/>
</dbReference>
<sequence>MTRLDRSSWFAIAARLLAEQGAQGLRVDMLGQATGVAKGSFYHHFRQLAEFKVEFTDIYTNPERGNPCRS</sequence>
<organism evidence="3 4">
    <name type="scientific">Arachnia rubra</name>
    <dbReference type="NCBI Taxonomy" id="1547448"/>
    <lineage>
        <taxon>Bacteria</taxon>
        <taxon>Bacillati</taxon>
        <taxon>Actinomycetota</taxon>
        <taxon>Actinomycetes</taxon>
        <taxon>Propionibacteriales</taxon>
        <taxon>Propionibacteriaceae</taxon>
        <taxon>Arachnia</taxon>
    </lineage>
</organism>
<name>A0ABX7Y2A9_9ACTN</name>
<evidence type="ECO:0000259" key="2">
    <source>
        <dbReference type="Pfam" id="PF00440"/>
    </source>
</evidence>
<accession>A0ABX7Y2A9</accession>
<dbReference type="Pfam" id="PF00440">
    <property type="entry name" value="TetR_N"/>
    <property type="match status" value="1"/>
</dbReference>